<accession>A0AC61R3D6</accession>
<reference evidence="1" key="1">
    <citation type="submission" date="2019-04" db="EMBL/GenBank/DDBJ databases">
        <title>Microbes associate with the intestines of laboratory mice.</title>
        <authorList>
            <person name="Navarre W."/>
            <person name="Wong E."/>
            <person name="Huang K."/>
            <person name="Tropini C."/>
            <person name="Ng K."/>
            <person name="Yu B."/>
        </authorList>
    </citation>
    <scope>NUCLEOTIDE SEQUENCE</scope>
    <source>
        <strain evidence="1">NM72_1-8</strain>
    </source>
</reference>
<proteinExistence type="predicted"/>
<organism evidence="1 2">
    <name type="scientific">Hominisplanchenecus murintestinalis</name>
    <dbReference type="NCBI Taxonomy" id="2941517"/>
    <lineage>
        <taxon>Bacteria</taxon>
        <taxon>Bacillati</taxon>
        <taxon>Bacillota</taxon>
        <taxon>Clostridia</taxon>
        <taxon>Lachnospirales</taxon>
        <taxon>Lachnospiraceae</taxon>
        <taxon>Hominisplanchenecus</taxon>
    </lineage>
</organism>
<dbReference type="Proteomes" id="UP000307720">
    <property type="component" value="Unassembled WGS sequence"/>
</dbReference>
<evidence type="ECO:0000313" key="1">
    <source>
        <dbReference type="EMBL" id="TGY00879.1"/>
    </source>
</evidence>
<keyword evidence="2" id="KW-1185">Reference proteome</keyword>
<comment type="caution">
    <text evidence="1">The sequence shown here is derived from an EMBL/GenBank/DDBJ whole genome shotgun (WGS) entry which is preliminary data.</text>
</comment>
<dbReference type="EMBL" id="SRZB01000001">
    <property type="protein sequence ID" value="TGY00879.1"/>
    <property type="molecule type" value="Genomic_DNA"/>
</dbReference>
<name>A0AC61R3D6_9FIRM</name>
<gene>
    <name evidence="1" type="ORF">E5357_01560</name>
</gene>
<evidence type="ECO:0000313" key="2">
    <source>
        <dbReference type="Proteomes" id="UP000307720"/>
    </source>
</evidence>
<sequence>MRNGRKSGIAARVFLLVAVFLALAGILIYKAHTGEKGGRGTEGYREISRRPEEGVPDGQAQEDTGAAMQEEEETPGRDTPDIEHPAGETGQGTGKTTEAAWQPAAEQEKYAVTVTNADEFAKQVMASRTWLLDKYLSAYVEKKKLRAGEGRILDVAVPDDSIRCTEFYVELDNKKRTLVTLRWDPYACTVTASRCRYTRQEVEGRVWDSRGAVTDISREEDAAVIEAQGEAHAPEGAVQGPGKETMVE</sequence>
<protein>
    <submittedName>
        <fullName evidence="1">Uncharacterized protein</fullName>
    </submittedName>
</protein>